<dbReference type="InterPro" id="IPR035919">
    <property type="entry name" value="EAL_sf"/>
</dbReference>
<dbReference type="PROSITE" id="PS51833">
    <property type="entry name" value="HDOD"/>
    <property type="match status" value="1"/>
</dbReference>
<dbReference type="InterPro" id="IPR013976">
    <property type="entry name" value="HDOD"/>
</dbReference>
<dbReference type="InterPro" id="IPR050706">
    <property type="entry name" value="Cyclic-di-GMP_PDE-like"/>
</dbReference>
<evidence type="ECO:0000259" key="2">
    <source>
        <dbReference type="PROSITE" id="PS51833"/>
    </source>
</evidence>
<name>A0A7H0GIG9_9BURK</name>
<dbReference type="InterPro" id="IPR001633">
    <property type="entry name" value="EAL_dom"/>
</dbReference>
<dbReference type="KEGG" id="daer:H9K75_18745"/>
<dbReference type="SMART" id="SM00052">
    <property type="entry name" value="EAL"/>
    <property type="match status" value="1"/>
</dbReference>
<gene>
    <name evidence="3" type="ORF">H9K75_18745</name>
</gene>
<feature type="domain" description="HDOD" evidence="2">
    <location>
        <begin position="216"/>
        <end position="403"/>
    </location>
</feature>
<evidence type="ECO:0000313" key="3">
    <source>
        <dbReference type="EMBL" id="QNP48085.1"/>
    </source>
</evidence>
<dbReference type="PROSITE" id="PS50883">
    <property type="entry name" value="EAL"/>
    <property type="match status" value="1"/>
</dbReference>
<dbReference type="SUPFAM" id="SSF141868">
    <property type="entry name" value="EAL domain-like"/>
    <property type="match status" value="1"/>
</dbReference>
<evidence type="ECO:0000313" key="4">
    <source>
        <dbReference type="Proteomes" id="UP000516028"/>
    </source>
</evidence>
<dbReference type="PIRSF" id="PIRSF003180">
    <property type="entry name" value="DiGMPpdiest_YuxH"/>
    <property type="match status" value="1"/>
</dbReference>
<dbReference type="Proteomes" id="UP000516028">
    <property type="component" value="Chromosome"/>
</dbReference>
<sequence length="418" mass="45745">MYTAPPSLPNAFQSRQSTGALIARQAIVNSEGRVIGHELFNRSRNHAAHTAASDMMLALTALSHAGVDELLGDRLIFVNCTHESLVEGHLSLLNPDKVILEVPPLGHTAAEEVRTRLPTLQTLRQRGFRLAFSHTVLESAYAAWLPLADFIKLDLSVLPADQVTVLAKYAARQTRAQLIAEKIETAAQLELLSSLGVKLFQGYWLSRPQLVEARLLFPTAANVAHLMQLLRGQGSTQEIEALIKRDAVLSFNLLRLAVTSGVTPDEGFQSIEHVIRLLGNHRLSCWAGLLQNFRVTSETTPPAARNAVRYGRFMELIAKTQQLPPSVSDHAFLVGAISQLQELLDIPLDAIVDLLHMPQSVRDAVLQQTGYLGALLALAQASELGEIADLQQSASGLRVSQKQLNEARTQAEDWAEIA</sequence>
<protein>
    <submittedName>
        <fullName evidence="3">EAL domain-containing protein</fullName>
    </submittedName>
</protein>
<dbReference type="Gene3D" id="1.10.3210.10">
    <property type="entry name" value="Hypothetical protein af1432"/>
    <property type="match status" value="1"/>
</dbReference>
<proteinExistence type="predicted"/>
<accession>A0A7H0GIG9</accession>
<evidence type="ECO:0000259" key="1">
    <source>
        <dbReference type="PROSITE" id="PS50883"/>
    </source>
</evidence>
<organism evidence="3 4">
    <name type="scientific">Diaphorobacter aerolatus</name>
    <dbReference type="NCBI Taxonomy" id="1288495"/>
    <lineage>
        <taxon>Bacteria</taxon>
        <taxon>Pseudomonadati</taxon>
        <taxon>Pseudomonadota</taxon>
        <taxon>Betaproteobacteria</taxon>
        <taxon>Burkholderiales</taxon>
        <taxon>Comamonadaceae</taxon>
        <taxon>Diaphorobacter</taxon>
    </lineage>
</organism>
<dbReference type="PANTHER" id="PTHR33121">
    <property type="entry name" value="CYCLIC DI-GMP PHOSPHODIESTERASE PDEF"/>
    <property type="match status" value="1"/>
</dbReference>
<reference evidence="3 4" key="1">
    <citation type="submission" date="2020-08" db="EMBL/GenBank/DDBJ databases">
        <title>Genome sequence of Diaphorobacter aerolatus KACC 16536T.</title>
        <authorList>
            <person name="Hyun D.-W."/>
            <person name="Bae J.-W."/>
        </authorList>
    </citation>
    <scope>NUCLEOTIDE SEQUENCE [LARGE SCALE GENOMIC DNA]</scope>
    <source>
        <strain evidence="3 4">KACC 16536</strain>
    </source>
</reference>
<dbReference type="AlphaFoldDB" id="A0A7H0GIG9"/>
<dbReference type="EMBL" id="CP060783">
    <property type="protein sequence ID" value="QNP48085.1"/>
    <property type="molecule type" value="Genomic_DNA"/>
</dbReference>
<dbReference type="Gene3D" id="3.20.20.450">
    <property type="entry name" value="EAL domain"/>
    <property type="match status" value="1"/>
</dbReference>
<feature type="domain" description="EAL" evidence="1">
    <location>
        <begin position="1"/>
        <end position="222"/>
    </location>
</feature>
<dbReference type="Pfam" id="PF00563">
    <property type="entry name" value="EAL"/>
    <property type="match status" value="1"/>
</dbReference>
<dbReference type="GO" id="GO:0071111">
    <property type="term" value="F:cyclic-guanylate-specific phosphodiesterase activity"/>
    <property type="evidence" value="ECO:0007669"/>
    <property type="project" value="InterPro"/>
</dbReference>
<dbReference type="InterPro" id="IPR014408">
    <property type="entry name" value="dGMP_Pdiesterase_EAL/HD-GYP"/>
</dbReference>
<dbReference type="PANTHER" id="PTHR33121:SF70">
    <property type="entry name" value="SIGNALING PROTEIN YKOW"/>
    <property type="match status" value="1"/>
</dbReference>
<dbReference type="SUPFAM" id="SSF109604">
    <property type="entry name" value="HD-domain/PDEase-like"/>
    <property type="match status" value="1"/>
</dbReference>
<keyword evidence="4" id="KW-1185">Reference proteome</keyword>